<dbReference type="EMBL" id="PEKC01000165">
    <property type="protein sequence ID" value="PII32642.1"/>
    <property type="molecule type" value="Genomic_DNA"/>
</dbReference>
<accession>A0A2G7SY96</accession>
<gene>
    <name evidence="1" type="ORF">CTI11_25455</name>
</gene>
<sequence>MAVLLTACPRVHVGTAPFGTEQPYVTWQHIGGDPLEWLDNTVADKRNVQIQINTWDSTPLKAFALMQTIEAALRAAMPQLIARPVSEPIGAYGDGDETPGYLQTYTIWGAR</sequence>
<proteinExistence type="predicted"/>
<dbReference type="InterPro" id="IPR021508">
    <property type="entry name" value="Gp17-like"/>
</dbReference>
<evidence type="ECO:0008006" key="2">
    <source>
        <dbReference type="Google" id="ProtNLM"/>
    </source>
</evidence>
<dbReference type="Pfam" id="PF11367">
    <property type="entry name" value="Tail_completion_gp17"/>
    <property type="match status" value="1"/>
</dbReference>
<dbReference type="AlphaFoldDB" id="A0A2G7SY96"/>
<protein>
    <recommendedName>
        <fullName evidence="2">DUF3168 domain-containing protein</fullName>
    </recommendedName>
</protein>
<evidence type="ECO:0000313" key="1">
    <source>
        <dbReference type="EMBL" id="PII32642.1"/>
    </source>
</evidence>
<name>A0A2G7SY96_9FLAO</name>
<organism evidence="1">
    <name type="scientific">Chryseobacterium sp. B5</name>
    <dbReference type="NCBI Taxonomy" id="2050562"/>
    <lineage>
        <taxon>Bacteria</taxon>
        <taxon>Pseudomonadati</taxon>
        <taxon>Bacteroidota</taxon>
        <taxon>Flavobacteriia</taxon>
        <taxon>Flavobacteriales</taxon>
        <taxon>Weeksellaceae</taxon>
        <taxon>Chryseobacterium group</taxon>
        <taxon>Chryseobacterium</taxon>
    </lineage>
</organism>
<reference evidence="1" key="1">
    <citation type="submission" date="2017-10" db="EMBL/GenBank/DDBJ databases">
        <title>Chryseobacterium sp. B5 is a hydrocarbonoclastic and plant growth promoting bacterium.</title>
        <authorList>
            <person name="Thijs S."/>
            <person name="Gkorezis P."/>
            <person name="Van Hamme J."/>
        </authorList>
    </citation>
    <scope>NUCLEOTIDE SEQUENCE</scope>
    <source>
        <strain evidence="1">B5</strain>
    </source>
</reference>
<comment type="caution">
    <text evidence="1">The sequence shown here is derived from an EMBL/GenBank/DDBJ whole genome shotgun (WGS) entry which is preliminary data.</text>
</comment>